<dbReference type="InterPro" id="IPR002559">
    <property type="entry name" value="Transposase_11"/>
</dbReference>
<dbReference type="Pfam" id="PF01609">
    <property type="entry name" value="DDE_Tnp_1"/>
    <property type="match status" value="1"/>
</dbReference>
<dbReference type="PANTHER" id="PTHR33408">
    <property type="entry name" value="TRANSPOSASE"/>
    <property type="match status" value="1"/>
</dbReference>
<dbReference type="RefSeq" id="WP_375358307.1">
    <property type="nucleotide sequence ID" value="NZ_JBHHMI010000073.1"/>
</dbReference>
<keyword evidence="3" id="KW-1185">Reference proteome</keyword>
<proteinExistence type="predicted"/>
<evidence type="ECO:0000313" key="2">
    <source>
        <dbReference type="EMBL" id="MFB5270040.1"/>
    </source>
</evidence>
<protein>
    <submittedName>
        <fullName evidence="2">Transposase</fullName>
    </submittedName>
</protein>
<evidence type="ECO:0000259" key="1">
    <source>
        <dbReference type="Pfam" id="PF01609"/>
    </source>
</evidence>
<dbReference type="PANTHER" id="PTHR33408:SF2">
    <property type="entry name" value="TRANSPOSASE DDE DOMAIN-CONTAINING PROTEIN"/>
    <property type="match status" value="1"/>
</dbReference>
<feature type="non-terminal residue" evidence="2">
    <location>
        <position position="1"/>
    </location>
</feature>
<dbReference type="Proteomes" id="UP001580346">
    <property type="component" value="Unassembled WGS sequence"/>
</dbReference>
<evidence type="ECO:0000313" key="3">
    <source>
        <dbReference type="Proteomes" id="UP001580346"/>
    </source>
</evidence>
<dbReference type="EMBL" id="JBHHMI010000073">
    <property type="protein sequence ID" value="MFB5270040.1"/>
    <property type="molecule type" value="Genomic_DNA"/>
</dbReference>
<comment type="caution">
    <text evidence="2">The sequence shown here is derived from an EMBL/GenBank/DDBJ whole genome shotgun (WGS) entry which is preliminary data.</text>
</comment>
<feature type="non-terminal residue" evidence="2">
    <location>
        <position position="329"/>
    </location>
</feature>
<sequence>RSKSVIVDATHTKARYMQKTPQEVLQERSKKLRKAMYTLDESMKNKFPSKPVTKDIQDEIRYCEQLVTVIEEDGRFTELPKVKEPLNLLKETIADDLEHLQTSADPDARVGHKSADSSFFGYKTHMAMSDERIITAATITTGEQPDGKQLQTLIEKSKAAGVEVETVIGDTAYSEKNNLAYSEQHKIELVSKLNPLITQGNRKKEDEFEFNKDAGMYVCKAGHLATRRARQGKKGQGANQVDTYFFDVEKCKRCPLREGCYKEGAKSKTYSVSLKSNEHLAQAVFQESEAFKAKAKERYKIEAKNSELKHRHGYDIASSSGLVGMEIQG</sequence>
<gene>
    <name evidence="2" type="ORF">ACE41H_25130</name>
</gene>
<accession>A0ABV5B169</accession>
<name>A0ABV5B169_9BACL</name>
<reference evidence="2 3" key="1">
    <citation type="submission" date="2024-09" db="EMBL/GenBank/DDBJ databases">
        <title>Paenibacillus zeirhizospherea sp. nov., isolated from surface of the maize (Zea mays) roots in a horticulture field, Hungary.</title>
        <authorList>
            <person name="Marton D."/>
            <person name="Farkas M."/>
            <person name="Bedics A."/>
            <person name="Toth E."/>
            <person name="Tancsics A."/>
            <person name="Boka K."/>
            <person name="Maroti G."/>
            <person name="Kriszt B."/>
            <person name="Cserhati M."/>
        </authorList>
    </citation>
    <scope>NUCLEOTIDE SEQUENCE [LARGE SCALE GENOMIC DNA]</scope>
    <source>
        <strain evidence="2 3">KCTC 33519</strain>
    </source>
</reference>
<organism evidence="2 3">
    <name type="scientific">Paenibacillus enshidis</name>
    <dbReference type="NCBI Taxonomy" id="1458439"/>
    <lineage>
        <taxon>Bacteria</taxon>
        <taxon>Bacillati</taxon>
        <taxon>Bacillota</taxon>
        <taxon>Bacilli</taxon>
        <taxon>Bacillales</taxon>
        <taxon>Paenibacillaceae</taxon>
        <taxon>Paenibacillus</taxon>
    </lineage>
</organism>
<feature type="domain" description="Transposase IS4-like" evidence="1">
    <location>
        <begin position="106"/>
        <end position="323"/>
    </location>
</feature>